<evidence type="ECO:0000256" key="3">
    <source>
        <dbReference type="ARBA" id="ARBA00022525"/>
    </source>
</evidence>
<evidence type="ECO:0000256" key="5">
    <source>
        <dbReference type="SAM" id="SignalP"/>
    </source>
</evidence>
<evidence type="ECO:0008006" key="8">
    <source>
        <dbReference type="Google" id="ProtNLM"/>
    </source>
</evidence>
<dbReference type="InterPro" id="IPR036908">
    <property type="entry name" value="RlpA-like_sf"/>
</dbReference>
<proteinExistence type="inferred from homology"/>
<feature type="chain" id="PRO_5044844826" description="Ripening-related protein 1" evidence="5">
    <location>
        <begin position="29"/>
        <end position="192"/>
    </location>
</feature>
<comment type="similarity">
    <text evidence="2">Belongs to the kiwellin family.</text>
</comment>
<dbReference type="PANTHER" id="PTHR33191">
    <property type="entry name" value="RIPENING-RELATED PROTEIN 2-RELATED"/>
    <property type="match status" value="1"/>
</dbReference>
<comment type="caution">
    <text evidence="6">The sequence shown here is derived from an EMBL/GenBank/DDBJ whole genome shotgun (WGS) entry which is preliminary data.</text>
</comment>
<dbReference type="InterPro" id="IPR039271">
    <property type="entry name" value="Kiwellin-like"/>
</dbReference>
<evidence type="ECO:0000256" key="1">
    <source>
        <dbReference type="ARBA" id="ARBA00004613"/>
    </source>
</evidence>
<reference evidence="6 7" key="1">
    <citation type="submission" date="2024-11" db="EMBL/GenBank/DDBJ databases">
        <title>A near-complete genome assembly of Cinchona calisaya.</title>
        <authorList>
            <person name="Lian D.C."/>
            <person name="Zhao X.W."/>
            <person name="Wei L."/>
        </authorList>
    </citation>
    <scope>NUCLEOTIDE SEQUENCE [LARGE SCALE GENOMIC DNA]</scope>
    <source>
        <tissue evidence="6">Nenye</tissue>
    </source>
</reference>
<comment type="subcellular location">
    <subcellularLocation>
        <location evidence="1">Secreted</location>
    </subcellularLocation>
</comment>
<sequence length="192" mass="21229">MKKRALSNVVLSTIFFILFVATFSGVDADSCRPSGKLKGKKPPKGGCNTENNSICCETGQYYYTYKCSPKVTSKTKAVLTLNSFERHGDGGGPSECDNQYHADDLPVVALSTGWFKFRHKKRCLKNITIYGNGRSVQAAVVDECDSTMGCDKVHDYQPPCDNNIVDGSRAVWEALGVPKNERGTMDIYWSDF</sequence>
<protein>
    <recommendedName>
        <fullName evidence="8">Ripening-related protein 1</fullName>
    </recommendedName>
</protein>
<dbReference type="AlphaFoldDB" id="A0ABD3B073"/>
<dbReference type="Pfam" id="PF24300">
    <property type="entry name" value="KWL1"/>
    <property type="match status" value="1"/>
</dbReference>
<evidence type="ECO:0000256" key="4">
    <source>
        <dbReference type="ARBA" id="ARBA00022729"/>
    </source>
</evidence>
<evidence type="ECO:0000313" key="7">
    <source>
        <dbReference type="Proteomes" id="UP001630127"/>
    </source>
</evidence>
<accession>A0ABD3B073</accession>
<dbReference type="SUPFAM" id="SSF50685">
    <property type="entry name" value="Barwin-like endoglucanases"/>
    <property type="match status" value="1"/>
</dbReference>
<dbReference type="PANTHER" id="PTHR33191:SF58">
    <property type="entry name" value="RIPENING-RELATED PROTEIN 1"/>
    <property type="match status" value="1"/>
</dbReference>
<organism evidence="6 7">
    <name type="scientific">Cinchona calisaya</name>
    <dbReference type="NCBI Taxonomy" id="153742"/>
    <lineage>
        <taxon>Eukaryota</taxon>
        <taxon>Viridiplantae</taxon>
        <taxon>Streptophyta</taxon>
        <taxon>Embryophyta</taxon>
        <taxon>Tracheophyta</taxon>
        <taxon>Spermatophyta</taxon>
        <taxon>Magnoliopsida</taxon>
        <taxon>eudicotyledons</taxon>
        <taxon>Gunneridae</taxon>
        <taxon>Pentapetalae</taxon>
        <taxon>asterids</taxon>
        <taxon>lamiids</taxon>
        <taxon>Gentianales</taxon>
        <taxon>Rubiaceae</taxon>
        <taxon>Cinchonoideae</taxon>
        <taxon>Cinchoneae</taxon>
        <taxon>Cinchona</taxon>
    </lineage>
</organism>
<keyword evidence="4 5" id="KW-0732">Signal</keyword>
<dbReference type="Proteomes" id="UP001630127">
    <property type="component" value="Unassembled WGS sequence"/>
</dbReference>
<dbReference type="GO" id="GO:0005576">
    <property type="term" value="C:extracellular region"/>
    <property type="evidence" value="ECO:0007669"/>
    <property type="project" value="UniProtKB-SubCell"/>
</dbReference>
<keyword evidence="3" id="KW-0964">Secreted</keyword>
<dbReference type="Gene3D" id="2.40.40.10">
    <property type="entry name" value="RlpA-like domain"/>
    <property type="match status" value="1"/>
</dbReference>
<gene>
    <name evidence="6" type="ORF">ACH5RR_000197</name>
</gene>
<feature type="signal peptide" evidence="5">
    <location>
        <begin position="1"/>
        <end position="28"/>
    </location>
</feature>
<keyword evidence="7" id="KW-1185">Reference proteome</keyword>
<evidence type="ECO:0000313" key="6">
    <source>
        <dbReference type="EMBL" id="KAL3536831.1"/>
    </source>
</evidence>
<dbReference type="EMBL" id="JBJUIK010000001">
    <property type="protein sequence ID" value="KAL3536831.1"/>
    <property type="molecule type" value="Genomic_DNA"/>
</dbReference>
<name>A0ABD3B073_9GENT</name>
<evidence type="ECO:0000256" key="2">
    <source>
        <dbReference type="ARBA" id="ARBA00005592"/>
    </source>
</evidence>
<dbReference type="CDD" id="cd22270">
    <property type="entry name" value="DPBB_kiwellin-like"/>
    <property type="match status" value="1"/>
</dbReference>